<dbReference type="Pfam" id="PF13949">
    <property type="entry name" value="ALIX_LYPXL_bnd"/>
    <property type="match status" value="1"/>
</dbReference>
<organism evidence="8 9">
    <name type="scientific">Cafeteria roenbergensis</name>
    <name type="common">Marine flagellate</name>
    <dbReference type="NCBI Taxonomy" id="33653"/>
    <lineage>
        <taxon>Eukaryota</taxon>
        <taxon>Sar</taxon>
        <taxon>Stramenopiles</taxon>
        <taxon>Bigyra</taxon>
        <taxon>Opalozoa</taxon>
        <taxon>Bicosoecida</taxon>
        <taxon>Cafeteriaceae</taxon>
        <taxon>Cafeteria</taxon>
    </lineage>
</organism>
<evidence type="ECO:0000313" key="8">
    <source>
        <dbReference type="EMBL" id="KAA0178281.1"/>
    </source>
</evidence>
<dbReference type="Gene3D" id="1.20.140.50">
    <property type="entry name" value="alix/aip1 like domains"/>
    <property type="match status" value="1"/>
</dbReference>
<proteinExistence type="predicted"/>
<dbReference type="SMART" id="SM01041">
    <property type="entry name" value="BRO1"/>
    <property type="match status" value="1"/>
</dbReference>
<dbReference type="InterPro" id="IPR004328">
    <property type="entry name" value="BRO1_dom"/>
</dbReference>
<feature type="compositionally biased region" description="Gly residues" evidence="6">
    <location>
        <begin position="726"/>
        <end position="745"/>
    </location>
</feature>
<evidence type="ECO:0000313" key="9">
    <source>
        <dbReference type="Proteomes" id="UP000322899"/>
    </source>
</evidence>
<dbReference type="PANTHER" id="PTHR23030:SF30">
    <property type="entry name" value="TYROSINE-PROTEIN PHOSPHATASE NON-RECEPTOR TYPE 23"/>
    <property type="match status" value="1"/>
</dbReference>
<comment type="caution">
    <text evidence="8">The sequence shown here is derived from an EMBL/GenBank/DDBJ whole genome shotgun (WGS) entry which is preliminary data.</text>
</comment>
<name>A0A5A8ER73_CAFRO</name>
<evidence type="ECO:0000259" key="7">
    <source>
        <dbReference type="PROSITE" id="PS51180"/>
    </source>
</evidence>
<evidence type="ECO:0000256" key="3">
    <source>
        <dbReference type="ARBA" id="ARBA00022490"/>
    </source>
</evidence>
<dbReference type="Gene3D" id="1.25.40.280">
    <property type="entry name" value="alix/aip1 like domains"/>
    <property type="match status" value="1"/>
</dbReference>
<keyword evidence="5" id="KW-0175">Coiled coil</keyword>
<dbReference type="Pfam" id="PF03097">
    <property type="entry name" value="BRO1"/>
    <property type="match status" value="1"/>
</dbReference>
<evidence type="ECO:0000256" key="2">
    <source>
        <dbReference type="ARBA" id="ARBA00004496"/>
    </source>
</evidence>
<sequence length="752" mass="80181">MLQIPFKRGQRVDIARPCQAYLRSVYGKSEAKSHGEALAALEQMRNDVRTLASPNDAAREALLRYMAQIRLVREKLPVSDAQIKIRFGWDDSFTGKQLVGQCNWDFEYAALLYNLAALESQRGAGLARDSKASIIEVAKHFQLAAGILTHIRDEVVGKLLGVMPIDLSAEGLNFFIHIFLAQAQVCFFEMADQHLDYPPDRVAKIALAAADEYRAANKSLTPDSMKAIERAYPYSKHLAIQSASLDSVAYLHHAKVVFARAEETTVGYGEQVGFLQLALRAAETAKATLAASKAAIAVRPLAALLQQVKDAYDAAATDNRNVYRQGVPTPSELPPVPATLLAKPAALPPLAPATPTADLFATLVPASVSKAVESLLSRHAEFCAKLRADADRSAETAKATLSSMGLPGSLDAGESATGIPDALWAKCDRVRINGGADELTKLRDANAAAGAAISRGLDDVESKLRGDYQEHEANRARFGSAWTAADHREYMGEHIGKLMSLRSAVASFRSRDTELAKRVSAVLDSVASVSSSSREELAAAVPHASTGGGGAAERTELRAALVAMHKLLEARPALVDNLCKASDKSLLSRACMSVVADRHGPSTVELSDDDIAAAAAIAAKDREPHKEVLAASFAEQSSLLERITALNTRYNEVRSEDPASAARQAALQKLHDAADTSERLRSTLREQAELYADVQREVSRLDAQVSDSRYVRDIERRDLLVRLGGGGGGGGNGGNGGGAASGAGGATVVAPP</sequence>
<dbReference type="Gene3D" id="1.20.120.560">
    <property type="entry name" value="alix/aip1 in complex with the ypdl late domain"/>
    <property type="match status" value="1"/>
</dbReference>
<keyword evidence="3" id="KW-0963">Cytoplasm</keyword>
<feature type="domain" description="BRO1" evidence="7">
    <location>
        <begin position="1"/>
        <end position="366"/>
    </location>
</feature>
<keyword evidence="4" id="KW-0967">Endosome</keyword>
<dbReference type="AlphaFoldDB" id="A0A5A8ER73"/>
<dbReference type="Proteomes" id="UP000322899">
    <property type="component" value="Unassembled WGS sequence"/>
</dbReference>
<dbReference type="PANTHER" id="PTHR23030">
    <property type="entry name" value="PCD6 INTERACTING PROTEIN-RELATED"/>
    <property type="match status" value="1"/>
</dbReference>
<accession>A0A5A8ER73</accession>
<evidence type="ECO:0000256" key="1">
    <source>
        <dbReference type="ARBA" id="ARBA00004177"/>
    </source>
</evidence>
<reference evidence="8 9" key="1">
    <citation type="submission" date="2019-07" db="EMBL/GenBank/DDBJ databases">
        <title>Genomes of Cafeteria roenbergensis.</title>
        <authorList>
            <person name="Fischer M.G."/>
            <person name="Hackl T."/>
            <person name="Roman M."/>
        </authorList>
    </citation>
    <scope>NUCLEOTIDE SEQUENCE [LARGE SCALE GENOMIC DNA]</scope>
    <source>
        <strain evidence="8 9">E4-10P</strain>
    </source>
</reference>
<dbReference type="OrthoDB" id="2141925at2759"/>
<feature type="coiled-coil region" evidence="5">
    <location>
        <begin position="677"/>
        <end position="704"/>
    </location>
</feature>
<feature type="region of interest" description="Disordered" evidence="6">
    <location>
        <begin position="726"/>
        <end position="752"/>
    </location>
</feature>
<gene>
    <name evidence="8" type="ORF">FNF27_00134</name>
</gene>
<evidence type="ECO:0000256" key="4">
    <source>
        <dbReference type="ARBA" id="ARBA00022753"/>
    </source>
</evidence>
<dbReference type="EMBL" id="VLTO01000001">
    <property type="protein sequence ID" value="KAA0178281.1"/>
    <property type="molecule type" value="Genomic_DNA"/>
</dbReference>
<comment type="subcellular location">
    <subcellularLocation>
        <location evidence="2">Cytoplasm</location>
    </subcellularLocation>
    <subcellularLocation>
        <location evidence="1">Endosome</location>
    </subcellularLocation>
</comment>
<dbReference type="InterPro" id="IPR025304">
    <property type="entry name" value="ALIX_V_dom"/>
</dbReference>
<protein>
    <recommendedName>
        <fullName evidence="7">BRO1 domain-containing protein</fullName>
    </recommendedName>
</protein>
<dbReference type="GO" id="GO:0005768">
    <property type="term" value="C:endosome"/>
    <property type="evidence" value="ECO:0007669"/>
    <property type="project" value="UniProtKB-SubCell"/>
</dbReference>
<dbReference type="PROSITE" id="PS51180">
    <property type="entry name" value="BRO1"/>
    <property type="match status" value="1"/>
</dbReference>
<dbReference type="GO" id="GO:0043328">
    <property type="term" value="P:protein transport to vacuole involved in ubiquitin-dependent protein catabolic process via the multivesicular body sorting pathway"/>
    <property type="evidence" value="ECO:0007669"/>
    <property type="project" value="TreeGrafter"/>
</dbReference>
<evidence type="ECO:0000256" key="5">
    <source>
        <dbReference type="SAM" id="Coils"/>
    </source>
</evidence>
<dbReference type="InterPro" id="IPR038499">
    <property type="entry name" value="BRO1_sf"/>
</dbReference>
<evidence type="ECO:0000256" key="6">
    <source>
        <dbReference type="SAM" id="MobiDB-lite"/>
    </source>
</evidence>